<dbReference type="GO" id="GO:0031625">
    <property type="term" value="F:ubiquitin protein ligase binding"/>
    <property type="evidence" value="ECO:0007669"/>
    <property type="project" value="InterPro"/>
</dbReference>
<evidence type="ECO:0000256" key="3">
    <source>
        <dbReference type="ARBA" id="ARBA00022843"/>
    </source>
</evidence>
<dbReference type="InterPro" id="IPR036317">
    <property type="entry name" value="Cullin_homology_sf"/>
</dbReference>
<dbReference type="Pfam" id="PF26557">
    <property type="entry name" value="Cullin_AB"/>
    <property type="match status" value="1"/>
</dbReference>
<dbReference type="InterPro" id="IPR036390">
    <property type="entry name" value="WH_DNA-bd_sf"/>
</dbReference>
<dbReference type="SUPFAM" id="SSF75632">
    <property type="entry name" value="Cullin homology domain"/>
    <property type="match status" value="1"/>
</dbReference>
<dbReference type="GO" id="GO:0006511">
    <property type="term" value="P:ubiquitin-dependent protein catabolic process"/>
    <property type="evidence" value="ECO:0007669"/>
    <property type="project" value="InterPro"/>
</dbReference>
<reference evidence="7 8" key="1">
    <citation type="submission" date="2017-10" db="EMBL/GenBank/DDBJ databases">
        <title>Development of genomic resources for the powdery mildew, Erysiphe pulchra.</title>
        <authorList>
            <person name="Wadl P.A."/>
            <person name="Mack B.M."/>
            <person name="Moore G."/>
            <person name="Beltz S.B."/>
        </authorList>
    </citation>
    <scope>NUCLEOTIDE SEQUENCE [LARGE SCALE GENOMIC DNA]</scope>
    <source>
        <strain evidence="7">Cflorida</strain>
    </source>
</reference>
<feature type="domain" description="Cullin family profile" evidence="6">
    <location>
        <begin position="449"/>
        <end position="705"/>
    </location>
</feature>
<dbReference type="EMBL" id="PEDP01000292">
    <property type="protein sequence ID" value="POS86595.1"/>
    <property type="molecule type" value="Genomic_DNA"/>
</dbReference>
<sequence>MISGRGRGKIRPPRRNAAIHDDSKDLETQWGILKSSLLEIHTKNASTLSFEQIYRASYKMVLKKQGDQLYNRVIKFEQEWLCNVIMPQIRNLISNNLVNFAFRCVTGVTANERRVTGEQFLKGIKASWEDHIMTMNMTTDVLMYMDRVYCADNRKASIFTTSMGLFRDHILRSRPPGLEIVVFDILNTVLLDQISMERDGDVINKSLIRSCIYMLEGLYETDHEIADEKLYLTVFEIEFLKNSRKFYQMECARLLRDSDASTWLRQTKRRLEEEEIRCQTTISMSTAPKITRIIEAEMISAHMSEFLAMEVSGVKAMIENHRIEDLSLLYHLLARVDASKKPLMIALQNRVVELGSDINRNCLSADSSNATVAQQDEGENLLVKKEKSNVSSKSSTAARQTIAAIRWVDEVLKLKDKFNLVWEDCLNKDLSLQTAITKSFSQFINLFPRCSEYLSLFIDDNLKRGIKGKTETEIDDLLDRAVTLLQYIHDKDMFERYYKKHLARRLLYKKSESGEVEKQMISKMKQEIGNSFTTKLEGMFRDMTMSDELTSQYRVYIQELGKSEKTKVELGINVLTTNYWPIESMGGGSAVRADRVRVPCIWPSEIALLQESFKRYYLKERNGRQITWLGFLGSADIRCFFPKVPGKEGSLGRDRRHEITVPTYGMVVLLLFNNVADGESLSFEEIHENTNIPTSDLSRILFTLSVLPKCKVLNKFPANRDMPKAGDKFSFNSTFTSKSVKIKAPVVLGGGVNSVEADDERKETESRNDEHRGNIIDTVIVRIMKTRKQLAHQELLSEVISQLSSRFRPDINLMKKRIESLIEREYLERVENTPVPTYLYLA</sequence>
<comment type="similarity">
    <text evidence="1 4 5">Belongs to the cullin family.</text>
</comment>
<dbReference type="AlphaFoldDB" id="A0A2S4PX44"/>
<evidence type="ECO:0000313" key="8">
    <source>
        <dbReference type="Proteomes" id="UP000237438"/>
    </source>
</evidence>
<dbReference type="InterPro" id="IPR016158">
    <property type="entry name" value="Cullin_homology"/>
</dbReference>
<evidence type="ECO:0000259" key="6">
    <source>
        <dbReference type="PROSITE" id="PS50069"/>
    </source>
</evidence>
<dbReference type="Proteomes" id="UP000237438">
    <property type="component" value="Unassembled WGS sequence"/>
</dbReference>
<keyword evidence="8" id="KW-1185">Reference proteome</keyword>
<evidence type="ECO:0000256" key="2">
    <source>
        <dbReference type="ARBA" id="ARBA00022499"/>
    </source>
</evidence>
<dbReference type="SMART" id="SM00182">
    <property type="entry name" value="CULLIN"/>
    <property type="match status" value="1"/>
</dbReference>
<organism evidence="7 8">
    <name type="scientific">Erysiphe pulchra</name>
    <dbReference type="NCBI Taxonomy" id="225359"/>
    <lineage>
        <taxon>Eukaryota</taxon>
        <taxon>Fungi</taxon>
        <taxon>Dikarya</taxon>
        <taxon>Ascomycota</taxon>
        <taxon>Pezizomycotina</taxon>
        <taxon>Leotiomycetes</taxon>
        <taxon>Erysiphales</taxon>
        <taxon>Erysiphaceae</taxon>
        <taxon>Erysiphe</taxon>
    </lineage>
</organism>
<dbReference type="Gene3D" id="1.20.1310.10">
    <property type="entry name" value="Cullin Repeats"/>
    <property type="match status" value="4"/>
</dbReference>
<dbReference type="PROSITE" id="PS50069">
    <property type="entry name" value="CULLIN_2"/>
    <property type="match status" value="1"/>
</dbReference>
<dbReference type="FunFam" id="1.20.1310.10:FF:000061">
    <property type="entry name" value="Related to cullulin 3"/>
    <property type="match status" value="1"/>
</dbReference>
<dbReference type="Pfam" id="PF10557">
    <property type="entry name" value="Cullin_Nedd8"/>
    <property type="match status" value="1"/>
</dbReference>
<dbReference type="FunFam" id="1.20.1310.10:FF:000002">
    <property type="entry name" value="cullin-3 isoform X1"/>
    <property type="match status" value="1"/>
</dbReference>
<name>A0A2S4PX44_9PEZI</name>
<keyword evidence="2" id="KW-1017">Isopeptide bond</keyword>
<comment type="caution">
    <text evidence="7">The sequence shown here is derived from an EMBL/GenBank/DDBJ whole genome shotgun (WGS) entry which is preliminary data.</text>
</comment>
<dbReference type="InterPro" id="IPR036388">
    <property type="entry name" value="WH-like_DNA-bd_sf"/>
</dbReference>
<dbReference type="STRING" id="225359.A0A2S4PX44"/>
<dbReference type="InterPro" id="IPR016159">
    <property type="entry name" value="Cullin_repeat-like_dom_sf"/>
</dbReference>
<accession>A0A2S4PX44</accession>
<dbReference type="PANTHER" id="PTHR11932">
    <property type="entry name" value="CULLIN"/>
    <property type="match status" value="1"/>
</dbReference>
<gene>
    <name evidence="7" type="ORF">EPUL_004218</name>
</gene>
<protein>
    <recommendedName>
        <fullName evidence="6">Cullin family profile domain-containing protein</fullName>
    </recommendedName>
</protein>
<dbReference type="InterPro" id="IPR019559">
    <property type="entry name" value="Cullin_neddylation_domain"/>
</dbReference>
<evidence type="ECO:0000256" key="1">
    <source>
        <dbReference type="ARBA" id="ARBA00006019"/>
    </source>
</evidence>
<dbReference type="SUPFAM" id="SSF74788">
    <property type="entry name" value="Cullin repeat-like"/>
    <property type="match status" value="1"/>
</dbReference>
<dbReference type="Gene3D" id="3.30.230.130">
    <property type="entry name" value="Cullin, Chain C, Domain 2"/>
    <property type="match status" value="1"/>
</dbReference>
<proteinExistence type="inferred from homology"/>
<evidence type="ECO:0000256" key="4">
    <source>
        <dbReference type="PROSITE-ProRule" id="PRU00330"/>
    </source>
</evidence>
<dbReference type="Gene3D" id="1.10.10.10">
    <property type="entry name" value="Winged helix-like DNA-binding domain superfamily/Winged helix DNA-binding domain"/>
    <property type="match status" value="1"/>
</dbReference>
<dbReference type="OrthoDB" id="27073at2759"/>
<keyword evidence="3" id="KW-0832">Ubl conjugation</keyword>
<evidence type="ECO:0000313" key="7">
    <source>
        <dbReference type="EMBL" id="POS86595.1"/>
    </source>
</evidence>
<dbReference type="FunFam" id="1.20.1310.10:FF:000001">
    <property type="entry name" value="Cullin 3"/>
    <property type="match status" value="1"/>
</dbReference>
<evidence type="ECO:0000256" key="5">
    <source>
        <dbReference type="RuleBase" id="RU003829"/>
    </source>
</evidence>
<dbReference type="InterPro" id="IPR045093">
    <property type="entry name" value="Cullin"/>
</dbReference>
<dbReference type="InterPro" id="IPR001373">
    <property type="entry name" value="Cullin_N"/>
</dbReference>
<dbReference type="FunFam" id="1.10.10.10:FF:000014">
    <property type="entry name" value="Cullin 1"/>
    <property type="match status" value="1"/>
</dbReference>
<dbReference type="InterPro" id="IPR059120">
    <property type="entry name" value="Cullin-like_AB"/>
</dbReference>
<dbReference type="SMART" id="SM00884">
    <property type="entry name" value="Cullin_Nedd8"/>
    <property type="match status" value="1"/>
</dbReference>
<dbReference type="SUPFAM" id="SSF46785">
    <property type="entry name" value="Winged helix' DNA-binding domain"/>
    <property type="match status" value="1"/>
</dbReference>
<dbReference type="Pfam" id="PF00888">
    <property type="entry name" value="Cullin"/>
    <property type="match status" value="1"/>
</dbReference>
<dbReference type="FunFam" id="1.20.1310.10:FF:000036">
    <property type="entry name" value="SCF ubiquitin ligase subunit CulC, putative"/>
    <property type="match status" value="1"/>
</dbReference>